<dbReference type="Gene3D" id="3.30.160.60">
    <property type="entry name" value="Classic Zinc Finger"/>
    <property type="match status" value="2"/>
</dbReference>
<evidence type="ECO:0000256" key="5">
    <source>
        <dbReference type="PROSITE-ProRule" id="PRU00042"/>
    </source>
</evidence>
<gene>
    <name evidence="7" type="primary">ZNF480</name>
    <name evidence="7" type="ORF">g.113570</name>
</gene>
<protein>
    <submittedName>
        <fullName evidence="7">Zinc finger protein</fullName>
    </submittedName>
</protein>
<keyword evidence="2" id="KW-0677">Repeat</keyword>
<feature type="domain" description="C2H2-type" evidence="6">
    <location>
        <begin position="110"/>
        <end position="137"/>
    </location>
</feature>
<evidence type="ECO:0000259" key="6">
    <source>
        <dbReference type="PROSITE" id="PS50157"/>
    </source>
</evidence>
<evidence type="ECO:0000256" key="4">
    <source>
        <dbReference type="ARBA" id="ARBA00022833"/>
    </source>
</evidence>
<sequence>MVIKDVFVSNIIRNEIHYRKRQKKTKDATTTTTYSSKNALDDEEFTFLLKRIVEKLKKKKKKKKSNKIQLKIGKASNYTKADDEVKCNICKQLFSKTYLVIHMQSHKALYNCDICNKNFSYLSIFNRHKATHKRDVVIYECKLCNITFRNPSDLSKHDIFHEEESIKCLFCFKTFKQFDDFLNHINIYSFDKPTQSLTNHIKIHSEGIHCSSCCTCKMSFAKRDTVIKYII</sequence>
<keyword evidence="1" id="KW-0479">Metal-binding</keyword>
<dbReference type="EMBL" id="GGMR01009716">
    <property type="protein sequence ID" value="MBY22335.1"/>
    <property type="molecule type" value="Transcribed_RNA"/>
</dbReference>
<organism evidence="7">
    <name type="scientific">Schizaphis graminum</name>
    <name type="common">Green bug aphid</name>
    <dbReference type="NCBI Taxonomy" id="13262"/>
    <lineage>
        <taxon>Eukaryota</taxon>
        <taxon>Metazoa</taxon>
        <taxon>Ecdysozoa</taxon>
        <taxon>Arthropoda</taxon>
        <taxon>Hexapoda</taxon>
        <taxon>Insecta</taxon>
        <taxon>Pterygota</taxon>
        <taxon>Neoptera</taxon>
        <taxon>Paraneoptera</taxon>
        <taxon>Hemiptera</taxon>
        <taxon>Sternorrhyncha</taxon>
        <taxon>Aphidomorpha</taxon>
        <taxon>Aphidoidea</taxon>
        <taxon>Aphididae</taxon>
        <taxon>Aphidini</taxon>
        <taxon>Schizaphis</taxon>
    </lineage>
</organism>
<dbReference type="PROSITE" id="PS00028">
    <property type="entry name" value="ZINC_FINGER_C2H2_1"/>
    <property type="match status" value="2"/>
</dbReference>
<dbReference type="Pfam" id="PF12874">
    <property type="entry name" value="zf-met"/>
    <property type="match status" value="1"/>
</dbReference>
<evidence type="ECO:0000313" key="7">
    <source>
        <dbReference type="EMBL" id="MBY22335.1"/>
    </source>
</evidence>
<dbReference type="PANTHER" id="PTHR24379">
    <property type="entry name" value="KRAB AND ZINC FINGER DOMAIN-CONTAINING"/>
    <property type="match status" value="1"/>
</dbReference>
<name>A0A2S2NYT7_SCHGA</name>
<accession>A0A2S2NYT7</accession>
<dbReference type="SUPFAM" id="SSF57667">
    <property type="entry name" value="beta-beta-alpha zinc fingers"/>
    <property type="match status" value="1"/>
</dbReference>
<feature type="domain" description="C2H2-type" evidence="6">
    <location>
        <begin position="139"/>
        <end position="166"/>
    </location>
</feature>
<dbReference type="InterPro" id="IPR013087">
    <property type="entry name" value="Znf_C2H2_type"/>
</dbReference>
<evidence type="ECO:0000256" key="1">
    <source>
        <dbReference type="ARBA" id="ARBA00022723"/>
    </source>
</evidence>
<keyword evidence="4" id="KW-0862">Zinc</keyword>
<keyword evidence="3 5" id="KW-0863">Zinc-finger</keyword>
<dbReference type="AlphaFoldDB" id="A0A2S2NYT7"/>
<proteinExistence type="predicted"/>
<dbReference type="GO" id="GO:0008270">
    <property type="term" value="F:zinc ion binding"/>
    <property type="evidence" value="ECO:0007669"/>
    <property type="project" value="UniProtKB-KW"/>
</dbReference>
<dbReference type="InterPro" id="IPR036236">
    <property type="entry name" value="Znf_C2H2_sf"/>
</dbReference>
<feature type="domain" description="C2H2-type" evidence="6">
    <location>
        <begin position="166"/>
        <end position="193"/>
    </location>
</feature>
<evidence type="ECO:0000256" key="2">
    <source>
        <dbReference type="ARBA" id="ARBA00022737"/>
    </source>
</evidence>
<dbReference type="PROSITE" id="PS50157">
    <property type="entry name" value="ZINC_FINGER_C2H2_2"/>
    <property type="match status" value="3"/>
</dbReference>
<evidence type="ECO:0000256" key="3">
    <source>
        <dbReference type="ARBA" id="ARBA00022771"/>
    </source>
</evidence>
<reference evidence="7" key="1">
    <citation type="submission" date="2018-04" db="EMBL/GenBank/DDBJ databases">
        <title>Transcriptome of Schizaphis graminum biotype I.</title>
        <authorList>
            <person name="Scully E.D."/>
            <person name="Geib S.M."/>
            <person name="Palmer N.A."/>
            <person name="Koch K."/>
            <person name="Bradshaw J."/>
            <person name="Heng-Moss T."/>
            <person name="Sarath G."/>
        </authorList>
    </citation>
    <scope>NUCLEOTIDE SEQUENCE</scope>
</reference>
<dbReference type="SMART" id="SM00355">
    <property type="entry name" value="ZnF_C2H2"/>
    <property type="match status" value="4"/>
</dbReference>
<dbReference type="PANTHER" id="PTHR24379:SF121">
    <property type="entry name" value="C2H2-TYPE DOMAIN-CONTAINING PROTEIN"/>
    <property type="match status" value="1"/>
</dbReference>